<dbReference type="CDD" id="cd00851">
    <property type="entry name" value="MTH1175"/>
    <property type="match status" value="1"/>
</dbReference>
<feature type="domain" description="Dinitrogenase iron-molybdenum cofactor biosynthesis" evidence="1">
    <location>
        <begin position="14"/>
        <end position="101"/>
    </location>
</feature>
<dbReference type="EMBL" id="CP120733">
    <property type="protein sequence ID" value="WFD09596.1"/>
    <property type="molecule type" value="Genomic_DNA"/>
</dbReference>
<accession>A0ABY8E9K3</accession>
<dbReference type="RefSeq" id="WP_277731526.1">
    <property type="nucleotide sequence ID" value="NZ_CP120733.1"/>
</dbReference>
<dbReference type="Pfam" id="PF02579">
    <property type="entry name" value="Nitro_FeMo-Co"/>
    <property type="match status" value="1"/>
</dbReference>
<organism evidence="2 3">
    <name type="scientific">Tepidibacter hydrothermalis</name>
    <dbReference type="NCBI Taxonomy" id="3036126"/>
    <lineage>
        <taxon>Bacteria</taxon>
        <taxon>Bacillati</taxon>
        <taxon>Bacillota</taxon>
        <taxon>Clostridia</taxon>
        <taxon>Peptostreptococcales</taxon>
        <taxon>Peptostreptococcaceae</taxon>
        <taxon>Tepidibacter</taxon>
    </lineage>
</organism>
<dbReference type="Gene3D" id="3.30.420.130">
    <property type="entry name" value="Dinitrogenase iron-molybdenum cofactor biosynthesis domain"/>
    <property type="match status" value="1"/>
</dbReference>
<dbReference type="Proteomes" id="UP001222800">
    <property type="component" value="Chromosome"/>
</dbReference>
<name>A0ABY8E9K3_9FIRM</name>
<evidence type="ECO:0000259" key="1">
    <source>
        <dbReference type="Pfam" id="PF02579"/>
    </source>
</evidence>
<dbReference type="InterPro" id="IPR003731">
    <property type="entry name" value="Di-Nase_FeMo-co_biosynth"/>
</dbReference>
<dbReference type="InterPro" id="IPR036105">
    <property type="entry name" value="DiNase_FeMo-co_biosyn_sf"/>
</dbReference>
<dbReference type="PANTHER" id="PTHR42983">
    <property type="entry name" value="DINITROGENASE IRON-MOLYBDENUM COFACTOR PROTEIN-RELATED"/>
    <property type="match status" value="1"/>
</dbReference>
<reference evidence="2 3" key="1">
    <citation type="submission" date="2023-03" db="EMBL/GenBank/DDBJ databases">
        <title>Complete genome sequence of Tepidibacter sp. SWIR-1, isolated from a deep-sea hydrothermal vent.</title>
        <authorList>
            <person name="Li X."/>
        </authorList>
    </citation>
    <scope>NUCLEOTIDE SEQUENCE [LARGE SCALE GENOMIC DNA]</scope>
    <source>
        <strain evidence="2 3">SWIR-1</strain>
    </source>
</reference>
<protein>
    <submittedName>
        <fullName evidence="2">NifB/NifX family molybdenum-iron cluster-binding protein</fullName>
    </submittedName>
</protein>
<evidence type="ECO:0000313" key="2">
    <source>
        <dbReference type="EMBL" id="WFD09596.1"/>
    </source>
</evidence>
<dbReference type="SUPFAM" id="SSF53146">
    <property type="entry name" value="Nitrogenase accessory factor-like"/>
    <property type="match status" value="1"/>
</dbReference>
<proteinExistence type="predicted"/>
<evidence type="ECO:0000313" key="3">
    <source>
        <dbReference type="Proteomes" id="UP001222800"/>
    </source>
</evidence>
<keyword evidence="3" id="KW-1185">Reference proteome</keyword>
<sequence length="121" mass="13185">MNIAVSSFDEKKDALLDKRFGRCNYFQIYNEAKEQIKAVKNEGQISGSGAGVSAAQQIIDEKIDVVITGNLGPNAFKILQRANIKAYKCGEVSVEEALSMLNKGELEQIEVAGKAHHGMNV</sequence>
<dbReference type="PANTHER" id="PTHR42983:SF1">
    <property type="entry name" value="IRON-MOLYBDENUM PROTEIN"/>
    <property type="match status" value="1"/>
</dbReference>
<dbReference type="InterPro" id="IPR033913">
    <property type="entry name" value="MTH1175_dom"/>
</dbReference>
<gene>
    <name evidence="2" type="ORF">P4S50_14550</name>
</gene>